<dbReference type="OrthoDB" id="5390at2759"/>
<organism evidence="5 6">
    <name type="scientific">Xylona heveae (strain CBS 132557 / TC161)</name>
    <dbReference type="NCBI Taxonomy" id="1328760"/>
    <lineage>
        <taxon>Eukaryota</taxon>
        <taxon>Fungi</taxon>
        <taxon>Dikarya</taxon>
        <taxon>Ascomycota</taxon>
        <taxon>Pezizomycotina</taxon>
        <taxon>Xylonomycetes</taxon>
        <taxon>Xylonales</taxon>
        <taxon>Xylonaceae</taxon>
        <taxon>Xylona</taxon>
    </lineage>
</organism>
<evidence type="ECO:0000256" key="2">
    <source>
        <dbReference type="SAM" id="MobiDB-lite"/>
    </source>
</evidence>
<feature type="region of interest" description="Disordered" evidence="2">
    <location>
        <begin position="1"/>
        <end position="42"/>
    </location>
</feature>
<feature type="compositionally biased region" description="Low complexity" evidence="2">
    <location>
        <begin position="21"/>
        <end position="42"/>
    </location>
</feature>
<dbReference type="EMBL" id="KV407456">
    <property type="protein sequence ID" value="KZF24260.1"/>
    <property type="molecule type" value="Genomic_DNA"/>
</dbReference>
<dbReference type="GO" id="GO:0000028">
    <property type="term" value="P:ribosomal small subunit assembly"/>
    <property type="evidence" value="ECO:0007669"/>
    <property type="project" value="TreeGrafter"/>
</dbReference>
<dbReference type="Gene3D" id="6.10.250.1770">
    <property type="match status" value="1"/>
</dbReference>
<feature type="domain" description="Ribosomal RNA-processing protein 7 C-terminal" evidence="3">
    <location>
        <begin position="256"/>
        <end position="371"/>
    </location>
</feature>
<gene>
    <name evidence="5" type="ORF">L228DRAFT_266609</name>
</gene>
<dbReference type="InParanoid" id="A0A165I285"/>
<dbReference type="Pfam" id="PF12923">
    <property type="entry name" value="RRP7"/>
    <property type="match status" value="1"/>
</dbReference>
<evidence type="ECO:0000259" key="3">
    <source>
        <dbReference type="Pfam" id="PF12923"/>
    </source>
</evidence>
<reference evidence="5 6" key="1">
    <citation type="journal article" date="2016" name="Fungal Biol.">
        <title>The genome of Xylona heveae provides a window into fungal endophytism.</title>
        <authorList>
            <person name="Gazis R."/>
            <person name="Kuo A."/>
            <person name="Riley R."/>
            <person name="LaButti K."/>
            <person name="Lipzen A."/>
            <person name="Lin J."/>
            <person name="Amirebrahimi M."/>
            <person name="Hesse C.N."/>
            <person name="Spatafora J.W."/>
            <person name="Henrissat B."/>
            <person name="Hainaut M."/>
            <person name="Grigoriev I.V."/>
            <person name="Hibbett D.S."/>
        </authorList>
    </citation>
    <scope>NUCLEOTIDE SEQUENCE [LARGE SCALE GENOMIC DNA]</scope>
    <source>
        <strain evidence="5 6">TC161</strain>
    </source>
</reference>
<dbReference type="GO" id="GO:0034456">
    <property type="term" value="C:UTP-C complex"/>
    <property type="evidence" value="ECO:0007669"/>
    <property type="project" value="TreeGrafter"/>
</dbReference>
<dbReference type="InterPro" id="IPR012677">
    <property type="entry name" value="Nucleotide-bd_a/b_plait_sf"/>
</dbReference>
<dbReference type="InterPro" id="IPR040447">
    <property type="entry name" value="RRM_Rrp7"/>
</dbReference>
<sequence length="371" mass="41042">MPTAAHPAAATAAKASKKTSKSAAKSSKASSDPSTSSTAAKSTNDSIDIKNIPLQISDYLILPVSLPPLSCMTKVAGPDAVYHFLYVRPHEPKVPTPTAERSLFVVNVPIDATEAHFRALFADHLGGGRVESVEFEGRRSESKGNVAPMVAEGGLSVSGKKRKRGGQEDDAALMAMMRDPAAAVDLPDTWDRQLHRSGSSAVVTFVDRASMDLALKAIKKSRKSGQAKIVWGEGVEGTGKVPELGIHRYMAHQMLRYPDPDDIKASVNTFMERFSNMEAARDRMRARLRNQADEDGFVTVTRGGRAGPARQEEALEKLEKQKEKSKGKEDFYRFQLREKRKEKAAEMLRKFDEDKKKIEEMRRKRGKFRPE</sequence>
<feature type="compositionally biased region" description="Basic and acidic residues" evidence="2">
    <location>
        <begin position="310"/>
        <end position="330"/>
    </location>
</feature>
<dbReference type="FunCoup" id="A0A165I285">
    <property type="interactions" value="240"/>
</dbReference>
<evidence type="ECO:0008006" key="7">
    <source>
        <dbReference type="Google" id="ProtNLM"/>
    </source>
</evidence>
<dbReference type="Pfam" id="PF17799">
    <property type="entry name" value="RRM_Rrp7"/>
    <property type="match status" value="1"/>
</dbReference>
<name>A0A165I285_XYLHT</name>
<dbReference type="GO" id="GO:0006364">
    <property type="term" value="P:rRNA processing"/>
    <property type="evidence" value="ECO:0007669"/>
    <property type="project" value="TreeGrafter"/>
</dbReference>
<feature type="region of interest" description="Disordered" evidence="2">
    <location>
        <begin position="352"/>
        <end position="371"/>
    </location>
</feature>
<protein>
    <recommendedName>
        <fullName evidence="7">RRM domain-containing protein</fullName>
    </recommendedName>
</protein>
<feature type="compositionally biased region" description="Low complexity" evidence="2">
    <location>
        <begin position="1"/>
        <end position="14"/>
    </location>
</feature>
<evidence type="ECO:0000256" key="1">
    <source>
        <dbReference type="ARBA" id="ARBA00006110"/>
    </source>
</evidence>
<proteinExistence type="inferred from homology"/>
<dbReference type="PANTHER" id="PTHR13191:SF0">
    <property type="entry name" value="RIBOSOMAL RNA-PROCESSING PROTEIN 7 HOMOLOG A-RELATED"/>
    <property type="match status" value="1"/>
</dbReference>
<dbReference type="OMA" id="GIHKWIA"/>
<dbReference type="PANTHER" id="PTHR13191">
    <property type="entry name" value="RIBOSOMAL RNA PROCESSING PROTEIN 7-RELATED"/>
    <property type="match status" value="1"/>
</dbReference>
<dbReference type="Proteomes" id="UP000076632">
    <property type="component" value="Unassembled WGS sequence"/>
</dbReference>
<feature type="region of interest" description="Disordered" evidence="2">
    <location>
        <begin position="299"/>
        <end position="330"/>
    </location>
</feature>
<evidence type="ECO:0000259" key="4">
    <source>
        <dbReference type="Pfam" id="PF17799"/>
    </source>
</evidence>
<dbReference type="GO" id="GO:0032545">
    <property type="term" value="C:CURI complex"/>
    <property type="evidence" value="ECO:0007669"/>
    <property type="project" value="TreeGrafter"/>
</dbReference>
<dbReference type="GeneID" id="28900022"/>
<dbReference type="AlphaFoldDB" id="A0A165I285"/>
<dbReference type="InterPro" id="IPR040446">
    <property type="entry name" value="RRP7"/>
</dbReference>
<comment type="similarity">
    <text evidence="1">Belongs to the RRP7 family.</text>
</comment>
<accession>A0A165I285</accession>
<dbReference type="CDD" id="cd12950">
    <property type="entry name" value="RRP7_Rrp7p"/>
    <property type="match status" value="1"/>
</dbReference>
<dbReference type="RefSeq" id="XP_018189815.1">
    <property type="nucleotide sequence ID" value="XM_018334885.1"/>
</dbReference>
<evidence type="ECO:0000313" key="5">
    <source>
        <dbReference type="EMBL" id="KZF24260.1"/>
    </source>
</evidence>
<evidence type="ECO:0000313" key="6">
    <source>
        <dbReference type="Proteomes" id="UP000076632"/>
    </source>
</evidence>
<feature type="domain" description="Rrp7 RRM-like N-terminal" evidence="4">
    <location>
        <begin position="56"/>
        <end position="234"/>
    </location>
</feature>
<dbReference type="STRING" id="1328760.A0A165I285"/>
<keyword evidence="6" id="KW-1185">Reference proteome</keyword>
<dbReference type="CDD" id="cd12293">
    <property type="entry name" value="dRRM_Rrp7p"/>
    <property type="match status" value="1"/>
</dbReference>
<dbReference type="Gene3D" id="3.30.70.330">
    <property type="match status" value="1"/>
</dbReference>
<dbReference type="InterPro" id="IPR024326">
    <property type="entry name" value="RRP7_C"/>
</dbReference>